<dbReference type="OrthoDB" id="177137at2157"/>
<evidence type="ECO:0000313" key="2">
    <source>
        <dbReference type="EMBL" id="KKF39258.1"/>
    </source>
</evidence>
<dbReference type="InterPro" id="IPR055923">
    <property type="entry name" value="DUF7500"/>
</dbReference>
<feature type="compositionally biased region" description="Gly residues" evidence="1">
    <location>
        <begin position="79"/>
        <end position="101"/>
    </location>
</feature>
<feature type="compositionally biased region" description="Acidic residues" evidence="1">
    <location>
        <begin position="17"/>
        <end position="29"/>
    </location>
</feature>
<comment type="caution">
    <text evidence="2">The sequence shown here is derived from an EMBL/GenBank/DDBJ whole genome shotgun (WGS) entry which is preliminary data.</text>
</comment>
<evidence type="ECO:0000313" key="3">
    <source>
        <dbReference type="Proteomes" id="UP000053331"/>
    </source>
</evidence>
<feature type="compositionally biased region" description="Low complexity" evidence="1">
    <location>
        <begin position="129"/>
        <end position="152"/>
    </location>
</feature>
<dbReference type="RefSeq" id="WP_050026358.1">
    <property type="nucleotide sequence ID" value="NZ_JNFH02000075.1"/>
</dbReference>
<accession>A0A0F8BGM1</accession>
<sequence>MSDHDAPAADSDAMPADPDELDFTDDESVVEIGESRYVVGTNGRPNIRRAQPDQRPGDDTDFTSADPANPEERRPPDPGGGGAGAGGGAGTDAPRGAGGQPQAGNAGRPQGGAGQPQNGGAGRSQETRAQGGAPANPQQGAANPQQGAANPQRGGRGAPEVDRQSVSRWLASSFDDDGFTYGIDATLHVDGDTTRQRMVSNDVTATFDSLVTWFASNAGPSSPTPEALGLLLVASETTVDVPPVAIKRFAASQGLTASDSIGDLVRAAEDAGGFRIE</sequence>
<protein>
    <submittedName>
        <fullName evidence="2">Uncharacterized protein</fullName>
    </submittedName>
</protein>
<dbReference type="EMBL" id="JNFH02000075">
    <property type="protein sequence ID" value="KKF39258.1"/>
    <property type="molecule type" value="Genomic_DNA"/>
</dbReference>
<dbReference type="Proteomes" id="UP000053331">
    <property type="component" value="Unassembled WGS sequence"/>
</dbReference>
<name>A0A0F8BGM1_9EURY</name>
<feature type="compositionally biased region" description="Gly residues" evidence="1">
    <location>
        <begin position="109"/>
        <end position="122"/>
    </location>
</feature>
<keyword evidence="3" id="KW-1185">Reference proteome</keyword>
<feature type="region of interest" description="Disordered" evidence="1">
    <location>
        <begin position="1"/>
        <end position="164"/>
    </location>
</feature>
<evidence type="ECO:0000256" key="1">
    <source>
        <dbReference type="SAM" id="MobiDB-lite"/>
    </source>
</evidence>
<dbReference type="AlphaFoldDB" id="A0A0F8BGM1"/>
<proteinExistence type="predicted"/>
<reference evidence="2 3" key="1">
    <citation type="journal article" date="2015" name="Genome Announc.">
        <title>Draft genome sequence of a Halorubrum H3 strain isolated from the burlinskoye salt lake (Altai Krai, Russia).</title>
        <authorList>
            <person name="Rozanov A.S."/>
            <person name="Bryanskaya A.V."/>
            <person name="Malup T.K."/>
            <person name="Kotenko A.V."/>
            <person name="Peltek S.E."/>
        </authorList>
    </citation>
    <scope>NUCLEOTIDE SEQUENCE [LARGE SCALE GENOMIC DNA]</scope>
    <source>
        <strain evidence="2 3">H3</strain>
    </source>
</reference>
<organism evidence="2 3">
    <name type="scientific">Halorubrum saccharovorum</name>
    <dbReference type="NCBI Taxonomy" id="2248"/>
    <lineage>
        <taxon>Archaea</taxon>
        <taxon>Methanobacteriati</taxon>
        <taxon>Methanobacteriota</taxon>
        <taxon>Stenosarchaea group</taxon>
        <taxon>Halobacteria</taxon>
        <taxon>Halobacteriales</taxon>
        <taxon>Haloferacaceae</taxon>
        <taxon>Halorubrum</taxon>
    </lineage>
</organism>
<gene>
    <name evidence="2" type="ORF">FK85_29925</name>
</gene>
<dbReference type="Pfam" id="PF24332">
    <property type="entry name" value="DUF7500"/>
    <property type="match status" value="1"/>
</dbReference>